<dbReference type="InterPro" id="IPR053754">
    <property type="entry name" value="OligoMan_bind_ChitinaseAct_sf"/>
</dbReference>
<feature type="signal peptide" evidence="2">
    <location>
        <begin position="1"/>
        <end position="23"/>
    </location>
</feature>
<name>A0ABU3S6F2_9HYPH</name>
<feature type="compositionally biased region" description="Basic and acidic residues" evidence="1">
    <location>
        <begin position="84"/>
        <end position="96"/>
    </location>
</feature>
<gene>
    <name evidence="4" type="ORF">RKE40_08770</name>
</gene>
<protein>
    <submittedName>
        <fullName evidence="4">Mannan-binding protein</fullName>
    </submittedName>
</protein>
<dbReference type="InterPro" id="IPR021992">
    <property type="entry name" value="MVL"/>
</dbReference>
<dbReference type="Proteomes" id="UP001254257">
    <property type="component" value="Unassembled WGS sequence"/>
</dbReference>
<dbReference type="Gene3D" id="3.30.1490.230">
    <property type="match status" value="2"/>
</dbReference>
<sequence length="147" mass="16090">MPKLLSRILLAVMLCFASSVAQAEWRRAGPVWNQDDARGKCPRVCGRDGWDGNWRQTGPGFEAVCNCVSRWSGGGYGYGSGDRGVDQRRGGWDRPRGPRTVQVDAGPIWHNGDAQNKCPGVCNRVGRWNGNWQTIGPGRSVCGCVTR</sequence>
<comment type="caution">
    <text evidence="4">The sequence shown here is derived from an EMBL/GenBank/DDBJ whole genome shotgun (WGS) entry which is preliminary data.</text>
</comment>
<evidence type="ECO:0000259" key="3">
    <source>
        <dbReference type="Pfam" id="PF12151"/>
    </source>
</evidence>
<evidence type="ECO:0000313" key="4">
    <source>
        <dbReference type="EMBL" id="MDU0339972.1"/>
    </source>
</evidence>
<feature type="region of interest" description="Disordered" evidence="1">
    <location>
        <begin position="84"/>
        <end position="108"/>
    </location>
</feature>
<evidence type="ECO:0000256" key="1">
    <source>
        <dbReference type="SAM" id="MobiDB-lite"/>
    </source>
</evidence>
<evidence type="ECO:0000256" key="2">
    <source>
        <dbReference type="SAM" id="SignalP"/>
    </source>
</evidence>
<evidence type="ECO:0000313" key="5">
    <source>
        <dbReference type="Proteomes" id="UP001254257"/>
    </source>
</evidence>
<dbReference type="Pfam" id="PF12151">
    <property type="entry name" value="MVL"/>
    <property type="match status" value="1"/>
</dbReference>
<keyword evidence="5" id="KW-1185">Reference proteome</keyword>
<organism evidence="4 5">
    <name type="scientific">Bosea rubneri</name>
    <dbReference type="NCBI Taxonomy" id="3075434"/>
    <lineage>
        <taxon>Bacteria</taxon>
        <taxon>Pseudomonadati</taxon>
        <taxon>Pseudomonadota</taxon>
        <taxon>Alphaproteobacteria</taxon>
        <taxon>Hyphomicrobiales</taxon>
        <taxon>Boseaceae</taxon>
        <taxon>Bosea</taxon>
    </lineage>
</organism>
<dbReference type="RefSeq" id="WP_316017851.1">
    <property type="nucleotide sequence ID" value="NZ_JAWDID010000009.1"/>
</dbReference>
<proteinExistence type="predicted"/>
<feature type="chain" id="PRO_5047337156" evidence="2">
    <location>
        <begin position="24"/>
        <end position="147"/>
    </location>
</feature>
<reference evidence="4 5" key="1">
    <citation type="submission" date="2023-09" db="EMBL/GenBank/DDBJ databases">
        <title>Whole genome shotgun sequencing (WGS) of Bosea sp. ZW T0_25, isolated from stored onions (Allium cepa).</title>
        <authorList>
            <person name="Stoll D.A."/>
            <person name="Huch M."/>
        </authorList>
    </citation>
    <scope>NUCLEOTIDE SEQUENCE [LARGE SCALE GENOMIC DNA]</scope>
    <source>
        <strain evidence="4 5">ZW T0_25</strain>
    </source>
</reference>
<feature type="domain" description="Mannan-binding protein" evidence="3">
    <location>
        <begin position="34"/>
        <end position="67"/>
    </location>
</feature>
<keyword evidence="2" id="KW-0732">Signal</keyword>
<accession>A0ABU3S6F2</accession>
<dbReference type="EMBL" id="JAWDID010000009">
    <property type="protein sequence ID" value="MDU0339972.1"/>
    <property type="molecule type" value="Genomic_DNA"/>
</dbReference>